<evidence type="ECO:0000313" key="2">
    <source>
        <dbReference type="EMBL" id="GFT26288.1"/>
    </source>
</evidence>
<dbReference type="PANTHER" id="PTHR12000:SF42">
    <property type="entry name" value="LEGUMAIN"/>
    <property type="match status" value="1"/>
</dbReference>
<dbReference type="PANTHER" id="PTHR12000">
    <property type="entry name" value="HEMOGLOBINASE FAMILY MEMBER"/>
    <property type="match status" value="1"/>
</dbReference>
<accession>A0A8X6NPC7</accession>
<evidence type="ECO:0000313" key="3">
    <source>
        <dbReference type="Proteomes" id="UP000887013"/>
    </source>
</evidence>
<dbReference type="InterPro" id="IPR001096">
    <property type="entry name" value="Peptidase_C13"/>
</dbReference>
<dbReference type="AlphaFoldDB" id="A0A8X6NPC7"/>
<proteinExistence type="inferred from homology"/>
<sequence>ADVCHSYQVLKNHGIPDERIVVMMVDDIAYNEENPTPGIIINHPKGKNVYKGVPKDYTGNAVTPKNFIGILKGDKRALHGIGSGRVLERSVYKIFIAFYDTEDMYGTTTV</sequence>
<dbReference type="Gene3D" id="3.40.50.1460">
    <property type="match status" value="1"/>
</dbReference>
<dbReference type="OrthoDB" id="9995590at2759"/>
<feature type="non-terminal residue" evidence="2">
    <location>
        <position position="110"/>
    </location>
</feature>
<gene>
    <name evidence="2" type="primary">LGMN</name>
    <name evidence="2" type="ORF">NPIL_21111</name>
</gene>
<name>A0A8X6NPC7_NEPPI</name>
<comment type="similarity">
    <text evidence="1">Belongs to the peptidase C13 family.</text>
</comment>
<dbReference type="GO" id="GO:0005773">
    <property type="term" value="C:vacuole"/>
    <property type="evidence" value="ECO:0007669"/>
    <property type="project" value="GOC"/>
</dbReference>
<protein>
    <submittedName>
        <fullName evidence="2">Legumain</fullName>
    </submittedName>
</protein>
<dbReference type="GO" id="GO:0004197">
    <property type="term" value="F:cysteine-type endopeptidase activity"/>
    <property type="evidence" value="ECO:0007669"/>
    <property type="project" value="TreeGrafter"/>
</dbReference>
<dbReference type="PRINTS" id="PR00776">
    <property type="entry name" value="HEMOGLOBNASE"/>
</dbReference>
<dbReference type="GO" id="GO:0006624">
    <property type="term" value="P:vacuolar protein processing"/>
    <property type="evidence" value="ECO:0007669"/>
    <property type="project" value="TreeGrafter"/>
</dbReference>
<evidence type="ECO:0000256" key="1">
    <source>
        <dbReference type="ARBA" id="ARBA00009941"/>
    </source>
</evidence>
<dbReference type="Proteomes" id="UP000887013">
    <property type="component" value="Unassembled WGS sequence"/>
</dbReference>
<dbReference type="EMBL" id="BMAW01011950">
    <property type="protein sequence ID" value="GFT26288.1"/>
    <property type="molecule type" value="Genomic_DNA"/>
</dbReference>
<reference evidence="2" key="1">
    <citation type="submission" date="2020-08" db="EMBL/GenBank/DDBJ databases">
        <title>Multicomponent nature underlies the extraordinary mechanical properties of spider dragline silk.</title>
        <authorList>
            <person name="Kono N."/>
            <person name="Nakamura H."/>
            <person name="Mori M."/>
            <person name="Yoshida Y."/>
            <person name="Ohtoshi R."/>
            <person name="Malay A.D."/>
            <person name="Moran D.A.P."/>
            <person name="Tomita M."/>
            <person name="Numata K."/>
            <person name="Arakawa K."/>
        </authorList>
    </citation>
    <scope>NUCLEOTIDE SEQUENCE</scope>
</reference>
<keyword evidence="3" id="KW-1185">Reference proteome</keyword>
<dbReference type="GO" id="GO:0051603">
    <property type="term" value="P:proteolysis involved in protein catabolic process"/>
    <property type="evidence" value="ECO:0007669"/>
    <property type="project" value="TreeGrafter"/>
</dbReference>
<comment type="caution">
    <text evidence="2">The sequence shown here is derived from an EMBL/GenBank/DDBJ whole genome shotgun (WGS) entry which is preliminary data.</text>
</comment>
<dbReference type="Pfam" id="PF01650">
    <property type="entry name" value="Peptidase_C13"/>
    <property type="match status" value="1"/>
</dbReference>
<organism evidence="2 3">
    <name type="scientific">Nephila pilipes</name>
    <name type="common">Giant wood spider</name>
    <name type="synonym">Nephila maculata</name>
    <dbReference type="NCBI Taxonomy" id="299642"/>
    <lineage>
        <taxon>Eukaryota</taxon>
        <taxon>Metazoa</taxon>
        <taxon>Ecdysozoa</taxon>
        <taxon>Arthropoda</taxon>
        <taxon>Chelicerata</taxon>
        <taxon>Arachnida</taxon>
        <taxon>Araneae</taxon>
        <taxon>Araneomorphae</taxon>
        <taxon>Entelegynae</taxon>
        <taxon>Araneoidea</taxon>
        <taxon>Nephilidae</taxon>
        <taxon>Nephila</taxon>
    </lineage>
</organism>